<name>A0A6A5BM34_NAEFO</name>
<dbReference type="InterPro" id="IPR045861">
    <property type="entry name" value="CorA_cytoplasmic_dom"/>
</dbReference>
<dbReference type="AlphaFoldDB" id="A0A6A5BM34"/>
<proteinExistence type="inferred from homology"/>
<evidence type="ECO:0000256" key="6">
    <source>
        <dbReference type="SAM" id="MobiDB-lite"/>
    </source>
</evidence>
<keyword evidence="5 7" id="KW-0472">Membrane</keyword>
<dbReference type="Gene3D" id="1.20.58.340">
    <property type="entry name" value="Magnesium transport protein CorA, transmembrane region"/>
    <property type="match status" value="2"/>
</dbReference>
<dbReference type="InterPro" id="IPR045863">
    <property type="entry name" value="CorA_TM1_TM2"/>
</dbReference>
<dbReference type="PANTHER" id="PTHR21535">
    <property type="entry name" value="MAGNESIUM AND COBALT TRANSPORT PROTEIN/MITOCHONDRIAL IMPORT INNER MEMBRANE TRANSLOCASE SUBUNIT TIM8"/>
    <property type="match status" value="1"/>
</dbReference>
<dbReference type="InterPro" id="IPR002523">
    <property type="entry name" value="MgTranspt_CorA/ZnTranspt_ZntB"/>
</dbReference>
<dbReference type="GeneID" id="68109381"/>
<evidence type="ECO:0000256" key="5">
    <source>
        <dbReference type="ARBA" id="ARBA00023136"/>
    </source>
</evidence>
<accession>A0A6A5BM34</accession>
<comment type="subcellular location">
    <subcellularLocation>
        <location evidence="1">Membrane</location>
        <topology evidence="1">Multi-pass membrane protein</topology>
    </subcellularLocation>
</comment>
<dbReference type="EMBL" id="VFQX01000028">
    <property type="protein sequence ID" value="KAF0979093.1"/>
    <property type="molecule type" value="Genomic_DNA"/>
</dbReference>
<comment type="caution">
    <text evidence="8">The sequence shown here is derived from an EMBL/GenBank/DDBJ whole genome shotgun (WGS) entry which is preliminary data.</text>
</comment>
<dbReference type="OrthoDB" id="29879at2759"/>
<dbReference type="SUPFAM" id="SSF144083">
    <property type="entry name" value="Magnesium transport protein CorA, transmembrane region"/>
    <property type="match status" value="1"/>
</dbReference>
<dbReference type="Proteomes" id="UP000444721">
    <property type="component" value="Unassembled WGS sequence"/>
</dbReference>
<dbReference type="PANTHER" id="PTHR21535:SF51">
    <property type="entry name" value="MANGANESE RESISTANCE PROTEIN MNR2"/>
    <property type="match status" value="1"/>
</dbReference>
<evidence type="ECO:0000256" key="4">
    <source>
        <dbReference type="ARBA" id="ARBA00022989"/>
    </source>
</evidence>
<sequence>MIGSSSILLRRLARQRAHGSTGLGWQMNIEEPALHPTRGVYHHRDYQSISPVTHEELTRDQETHLKEEESIERSNDLTGVIGTENIPKPRYRYDENLELEERSPLIANASPDKKLLPTIEDVLKSRFHTVTSINKDTGLRLSLKDSYEFFDATGTRFLYYSLDREERRYFSNVDDLIRFIQKDIKFQTKAKKLDPTFDASNHELPQFWIDCQGFTNDDVDTLRMYFNFEKITAASCYSDHFDASDKWEYFDDYFFASLSVREKENGDEETYQIEEINTKSKNFYDLSRYFTRKKKKEEKRPKVKLYPSIFVHLLLYDRCIITFHEKPFIASEIMLDHLERQYSKIGRRSKLKRVYTTESINNGESPLFSHSYASMSISPSFVFHSMLDGFIDRIIPIVDGVVRSCDMIDEYALSFSSAYAGNTVINDIADFKRKVIVLKKLIFPKHRMLVYIVSHHLSTTYFNEDLDIAIDSLNESHTNYLTKLQIEVAQAMATTDKFMNRLSAMAIIYAPLMLIAGVFGMNVQVPGQQQKDLYWFFGILCFMGVMTMIVIILLRKKIV</sequence>
<protein>
    <submittedName>
        <fullName evidence="8">Uncharacterized protein</fullName>
    </submittedName>
</protein>
<dbReference type="GO" id="GO:0015095">
    <property type="term" value="F:magnesium ion transmembrane transporter activity"/>
    <property type="evidence" value="ECO:0007669"/>
    <property type="project" value="TreeGrafter"/>
</dbReference>
<feature type="transmembrane region" description="Helical" evidence="7">
    <location>
        <begin position="502"/>
        <end position="521"/>
    </location>
</feature>
<keyword evidence="9" id="KW-1185">Reference proteome</keyword>
<dbReference type="VEuPathDB" id="AmoebaDB:NfTy_034760"/>
<dbReference type="VEuPathDB" id="AmoebaDB:FDP41_002163"/>
<comment type="similarity">
    <text evidence="2">Belongs to the CorA metal ion transporter (MIT) (TC 1.A.35) family.</text>
</comment>
<dbReference type="VEuPathDB" id="AmoebaDB:NF0093440"/>
<feature type="transmembrane region" description="Helical" evidence="7">
    <location>
        <begin position="533"/>
        <end position="554"/>
    </location>
</feature>
<evidence type="ECO:0000256" key="7">
    <source>
        <dbReference type="SAM" id="Phobius"/>
    </source>
</evidence>
<gene>
    <name evidence="8" type="ORF">FDP41_002163</name>
</gene>
<evidence type="ECO:0000313" key="8">
    <source>
        <dbReference type="EMBL" id="KAF0979093.1"/>
    </source>
</evidence>
<dbReference type="SUPFAM" id="SSF143865">
    <property type="entry name" value="CorA soluble domain-like"/>
    <property type="match status" value="1"/>
</dbReference>
<feature type="compositionally biased region" description="Basic and acidic residues" evidence="6">
    <location>
        <begin position="62"/>
        <end position="75"/>
    </location>
</feature>
<dbReference type="RefSeq" id="XP_044563806.1">
    <property type="nucleotide sequence ID" value="XM_044705328.1"/>
</dbReference>
<dbReference type="GO" id="GO:0016020">
    <property type="term" value="C:membrane"/>
    <property type="evidence" value="ECO:0007669"/>
    <property type="project" value="UniProtKB-SubCell"/>
</dbReference>
<keyword evidence="3 7" id="KW-0812">Transmembrane</keyword>
<evidence type="ECO:0000313" key="9">
    <source>
        <dbReference type="Proteomes" id="UP000444721"/>
    </source>
</evidence>
<evidence type="ECO:0000256" key="1">
    <source>
        <dbReference type="ARBA" id="ARBA00004141"/>
    </source>
</evidence>
<evidence type="ECO:0000256" key="3">
    <source>
        <dbReference type="ARBA" id="ARBA00022692"/>
    </source>
</evidence>
<reference evidence="8 9" key="1">
    <citation type="journal article" date="2019" name="Sci. Rep.">
        <title>Nanopore sequencing improves the draft genome of the human pathogenic amoeba Naegleria fowleri.</title>
        <authorList>
            <person name="Liechti N."/>
            <person name="Schurch N."/>
            <person name="Bruggmann R."/>
            <person name="Wittwer M."/>
        </authorList>
    </citation>
    <scope>NUCLEOTIDE SEQUENCE [LARGE SCALE GENOMIC DNA]</scope>
    <source>
        <strain evidence="8 9">ATCC 30894</strain>
    </source>
</reference>
<organism evidence="8 9">
    <name type="scientific">Naegleria fowleri</name>
    <name type="common">Brain eating amoeba</name>
    <dbReference type="NCBI Taxonomy" id="5763"/>
    <lineage>
        <taxon>Eukaryota</taxon>
        <taxon>Discoba</taxon>
        <taxon>Heterolobosea</taxon>
        <taxon>Tetramitia</taxon>
        <taxon>Eutetramitia</taxon>
        <taxon>Vahlkampfiidae</taxon>
        <taxon>Naegleria</taxon>
    </lineage>
</organism>
<dbReference type="Gene3D" id="3.30.460.20">
    <property type="entry name" value="CorA soluble domain-like"/>
    <property type="match status" value="1"/>
</dbReference>
<dbReference type="GO" id="GO:0010961">
    <property type="term" value="P:intracellular magnesium ion homeostasis"/>
    <property type="evidence" value="ECO:0007669"/>
    <property type="project" value="TreeGrafter"/>
</dbReference>
<evidence type="ECO:0000256" key="2">
    <source>
        <dbReference type="ARBA" id="ARBA00009765"/>
    </source>
</evidence>
<dbReference type="Pfam" id="PF01544">
    <property type="entry name" value="CorA"/>
    <property type="match status" value="1"/>
</dbReference>
<dbReference type="OMA" id="CIITFHE"/>
<keyword evidence="4 7" id="KW-1133">Transmembrane helix</keyword>
<feature type="region of interest" description="Disordered" evidence="6">
    <location>
        <begin position="62"/>
        <end position="85"/>
    </location>
</feature>